<evidence type="ECO:0000313" key="10">
    <source>
        <dbReference type="RefSeq" id="XP_018009744.1"/>
    </source>
</evidence>
<dbReference type="GO" id="GO:0015833">
    <property type="term" value="P:peptide transport"/>
    <property type="evidence" value="ECO:0007669"/>
    <property type="project" value="UniProtKB-KW"/>
</dbReference>
<feature type="transmembrane region" description="Helical" evidence="8">
    <location>
        <begin position="179"/>
        <end position="199"/>
    </location>
</feature>
<feature type="transmembrane region" description="Helical" evidence="8">
    <location>
        <begin position="302"/>
        <end position="320"/>
    </location>
</feature>
<dbReference type="OMA" id="QMMGVWF"/>
<accession>A0A8B7N8Y4</accession>
<reference evidence="10" key="1">
    <citation type="submission" date="2025-08" db="UniProtKB">
        <authorList>
            <consortium name="RefSeq"/>
        </authorList>
    </citation>
    <scope>IDENTIFICATION</scope>
    <source>
        <tissue evidence="10">Whole organism</tissue>
    </source>
</reference>
<dbReference type="InterPro" id="IPR036259">
    <property type="entry name" value="MFS_trans_sf"/>
</dbReference>
<dbReference type="OrthoDB" id="205993at2759"/>
<name>A0A8B7N8Y4_HYAAZ</name>
<dbReference type="InterPro" id="IPR000109">
    <property type="entry name" value="POT_fam"/>
</dbReference>
<protein>
    <submittedName>
        <fullName evidence="10">Solute carrier family 15 member 4</fullName>
    </submittedName>
</protein>
<evidence type="ECO:0000256" key="4">
    <source>
        <dbReference type="ARBA" id="ARBA00022856"/>
    </source>
</evidence>
<proteinExistence type="inferred from homology"/>
<gene>
    <name evidence="10" type="primary">LOC108667253</name>
</gene>
<keyword evidence="9" id="KW-1185">Reference proteome</keyword>
<feature type="transmembrane region" description="Helical" evidence="8">
    <location>
        <begin position="12"/>
        <end position="37"/>
    </location>
</feature>
<keyword evidence="4" id="KW-0813">Transport</keyword>
<dbReference type="GO" id="GO:0022857">
    <property type="term" value="F:transmembrane transporter activity"/>
    <property type="evidence" value="ECO:0007669"/>
    <property type="project" value="InterPro"/>
</dbReference>
<dbReference type="PANTHER" id="PTHR11654">
    <property type="entry name" value="OLIGOPEPTIDE TRANSPORTER-RELATED"/>
    <property type="match status" value="1"/>
</dbReference>
<dbReference type="SUPFAM" id="SSF103473">
    <property type="entry name" value="MFS general substrate transporter"/>
    <property type="match status" value="1"/>
</dbReference>
<dbReference type="RefSeq" id="XP_018009744.1">
    <property type="nucleotide sequence ID" value="XM_018154255.2"/>
</dbReference>
<feature type="transmembrane region" description="Helical" evidence="8">
    <location>
        <begin position="372"/>
        <end position="395"/>
    </location>
</feature>
<keyword evidence="3 8" id="KW-0812">Transmembrane</keyword>
<keyword evidence="5 8" id="KW-1133">Transmembrane helix</keyword>
<dbReference type="Gene3D" id="1.20.1250.20">
    <property type="entry name" value="MFS general substrate transporter like domains"/>
    <property type="match status" value="1"/>
</dbReference>
<keyword evidence="4" id="KW-0653">Protein transport</keyword>
<dbReference type="GeneID" id="108667253"/>
<keyword evidence="4" id="KW-0571">Peptide transport</keyword>
<feature type="transmembrane region" description="Helical" evidence="8">
    <location>
        <begin position="138"/>
        <end position="158"/>
    </location>
</feature>
<feature type="transmembrane region" description="Helical" evidence="8">
    <location>
        <begin position="211"/>
        <end position="236"/>
    </location>
</feature>
<evidence type="ECO:0000256" key="6">
    <source>
        <dbReference type="ARBA" id="ARBA00023136"/>
    </source>
</evidence>
<feature type="transmembrane region" description="Helical" evidence="8">
    <location>
        <begin position="407"/>
        <end position="428"/>
    </location>
</feature>
<evidence type="ECO:0000256" key="8">
    <source>
        <dbReference type="SAM" id="Phobius"/>
    </source>
</evidence>
<evidence type="ECO:0000256" key="2">
    <source>
        <dbReference type="ARBA" id="ARBA00005982"/>
    </source>
</evidence>
<feature type="transmembrane region" description="Helical" evidence="8">
    <location>
        <begin position="467"/>
        <end position="487"/>
    </location>
</feature>
<evidence type="ECO:0000256" key="7">
    <source>
        <dbReference type="SAM" id="MobiDB-lite"/>
    </source>
</evidence>
<dbReference type="KEGG" id="hazt:108667253"/>
<evidence type="ECO:0000256" key="5">
    <source>
        <dbReference type="ARBA" id="ARBA00022989"/>
    </source>
</evidence>
<keyword evidence="6 8" id="KW-0472">Membrane</keyword>
<feature type="transmembrane region" description="Helical" evidence="8">
    <location>
        <begin position="499"/>
        <end position="520"/>
    </location>
</feature>
<comment type="subcellular location">
    <subcellularLocation>
        <location evidence="1">Membrane</location>
        <topology evidence="1">Multi-pass membrane protein</topology>
    </subcellularLocation>
</comment>
<comment type="similarity">
    <text evidence="2">Belongs to the major facilitator superfamily. Proton-dependent oligopeptide transporter (POT/PTR) (TC 2.A.17) family.</text>
</comment>
<dbReference type="AlphaFoldDB" id="A0A8B7N8Y4"/>
<dbReference type="Pfam" id="PF00854">
    <property type="entry name" value="PTR2"/>
    <property type="match status" value="2"/>
</dbReference>
<evidence type="ECO:0000256" key="1">
    <source>
        <dbReference type="ARBA" id="ARBA00004141"/>
    </source>
</evidence>
<feature type="transmembrane region" description="Helical" evidence="8">
    <location>
        <begin position="83"/>
        <end position="105"/>
    </location>
</feature>
<dbReference type="Proteomes" id="UP000694843">
    <property type="component" value="Unplaced"/>
</dbReference>
<feature type="transmembrane region" description="Helical" evidence="8">
    <location>
        <begin position="57"/>
        <end position="76"/>
    </location>
</feature>
<dbReference type="GO" id="GO:0016020">
    <property type="term" value="C:membrane"/>
    <property type="evidence" value="ECO:0007669"/>
    <property type="project" value="UniProtKB-SubCell"/>
</dbReference>
<sequence length="669" mass="73603">MDFAVSSHRRIASNVVLVVLFLERLAYYALVSTFYLFLNRGPWGVDEGWDSLEALNAVFILLGVSCISALMGGYASDAWIGRFWAIVSGMVLYILGYILLILITVDKLPRYICTFNATAPGLDEEELSGDSVHAPCKAAVYVAVVVLGVGVGMVKANIGPFGAEQMGPSNQLLARNFFNWYYWCTNLGSAVGIGALAYIEQDSPGYCTNGFFCGYLMATGCLTVALLILLCLMPLFERHPATGSSPLFNIVRITWEATRLKIRDLTTPAAQRQPPPLVQPKFLDLAKVRYGGRFHETAVDDVRAVGAMLRLFAALLPYWLVYFQMQTSFQAQGLHMRFMIDIQTNKTNSTAGPSLRELFMSVAAGHTFSVPAAWLTLFNQFFLILALPLLTNVVYPYCDRRGVRLSMLCRIGAGMLVSSFAVFTAGGLETFRTMLWKTDNSTHIVQTVGNVTFNGVDISIFWQVPQYVLVAAAEALASVAGLEYAYSEAPRAFQSLIMGLFYAMEGVGSFLGIALLQILAPFWLNNMTDYANINDNHLDFYLYFLGIIQFTTLIVFVVTNYVSRYSLELVPLHSDQGIGGPRDGRGLRGRTRYRGLLEEEDEEETFEGPLRRNQDPGVAAPDEELLDVTRPEAGGGLLPADESDDSVDVKESSSAVTPATVPSVGVRFA</sequence>
<feature type="transmembrane region" description="Helical" evidence="8">
    <location>
        <begin position="540"/>
        <end position="562"/>
    </location>
</feature>
<evidence type="ECO:0000256" key="3">
    <source>
        <dbReference type="ARBA" id="ARBA00022692"/>
    </source>
</evidence>
<organism evidence="9 10">
    <name type="scientific">Hyalella azteca</name>
    <name type="common">Amphipod</name>
    <dbReference type="NCBI Taxonomy" id="294128"/>
    <lineage>
        <taxon>Eukaryota</taxon>
        <taxon>Metazoa</taxon>
        <taxon>Ecdysozoa</taxon>
        <taxon>Arthropoda</taxon>
        <taxon>Crustacea</taxon>
        <taxon>Multicrustacea</taxon>
        <taxon>Malacostraca</taxon>
        <taxon>Eumalacostraca</taxon>
        <taxon>Peracarida</taxon>
        <taxon>Amphipoda</taxon>
        <taxon>Senticaudata</taxon>
        <taxon>Talitrida</taxon>
        <taxon>Talitroidea</taxon>
        <taxon>Hyalellidae</taxon>
        <taxon>Hyalella</taxon>
    </lineage>
</organism>
<feature type="region of interest" description="Disordered" evidence="7">
    <location>
        <begin position="580"/>
        <end position="669"/>
    </location>
</feature>
<evidence type="ECO:0000313" key="9">
    <source>
        <dbReference type="Proteomes" id="UP000694843"/>
    </source>
</evidence>